<organism evidence="3 4">
    <name type="scientific">Ricinus communis</name>
    <name type="common">Castor bean</name>
    <dbReference type="NCBI Taxonomy" id="3988"/>
    <lineage>
        <taxon>Eukaryota</taxon>
        <taxon>Viridiplantae</taxon>
        <taxon>Streptophyta</taxon>
        <taxon>Embryophyta</taxon>
        <taxon>Tracheophyta</taxon>
        <taxon>Spermatophyta</taxon>
        <taxon>Magnoliopsida</taxon>
        <taxon>eudicotyledons</taxon>
        <taxon>Gunneridae</taxon>
        <taxon>Pentapetalae</taxon>
        <taxon>rosids</taxon>
        <taxon>fabids</taxon>
        <taxon>Malpighiales</taxon>
        <taxon>Euphorbiaceae</taxon>
        <taxon>Acalyphoideae</taxon>
        <taxon>Acalypheae</taxon>
        <taxon>Ricinus</taxon>
    </lineage>
</organism>
<keyword evidence="1" id="KW-0732">Signal</keyword>
<feature type="signal peptide" evidence="1">
    <location>
        <begin position="1"/>
        <end position="23"/>
    </location>
</feature>
<feature type="domain" description="Reverse transcriptase zinc-binding" evidence="2">
    <location>
        <begin position="3"/>
        <end position="58"/>
    </location>
</feature>
<accession>B9SQ71</accession>
<feature type="chain" id="PRO_5002889562" description="Reverse transcriptase zinc-binding domain-containing protein" evidence="1">
    <location>
        <begin position="24"/>
        <end position="86"/>
    </location>
</feature>
<dbReference type="AlphaFoldDB" id="B9SQ71"/>
<dbReference type="Proteomes" id="UP000008311">
    <property type="component" value="Unassembled WGS sequence"/>
</dbReference>
<sequence length="86" mass="10145">MNFPNKIKMFLWKLLSNALPVGSLPYRRLSKEGCCQWRGASESRMRLFFLCYFSQHIWRLSPLGIISSVFQLDSFLSARDKLRQDL</sequence>
<dbReference type="Pfam" id="PF13966">
    <property type="entry name" value="zf-RVT"/>
    <property type="match status" value="1"/>
</dbReference>
<evidence type="ECO:0000259" key="2">
    <source>
        <dbReference type="Pfam" id="PF13966"/>
    </source>
</evidence>
<evidence type="ECO:0000313" key="4">
    <source>
        <dbReference type="Proteomes" id="UP000008311"/>
    </source>
</evidence>
<protein>
    <recommendedName>
        <fullName evidence="2">Reverse transcriptase zinc-binding domain-containing protein</fullName>
    </recommendedName>
</protein>
<evidence type="ECO:0000256" key="1">
    <source>
        <dbReference type="SAM" id="SignalP"/>
    </source>
</evidence>
<dbReference type="EMBL" id="EQ974079">
    <property type="protein sequence ID" value="EEF34231.1"/>
    <property type="molecule type" value="Genomic_DNA"/>
</dbReference>
<keyword evidence="4" id="KW-1185">Reference proteome</keyword>
<reference evidence="4" key="1">
    <citation type="journal article" date="2010" name="Nat. Biotechnol.">
        <title>Draft genome sequence of the oilseed species Ricinus communis.</title>
        <authorList>
            <person name="Chan A.P."/>
            <person name="Crabtree J."/>
            <person name="Zhao Q."/>
            <person name="Lorenzi H."/>
            <person name="Orvis J."/>
            <person name="Puiu D."/>
            <person name="Melake-Berhan A."/>
            <person name="Jones K.M."/>
            <person name="Redman J."/>
            <person name="Chen G."/>
            <person name="Cahoon E.B."/>
            <person name="Gedil M."/>
            <person name="Stanke M."/>
            <person name="Haas B.J."/>
            <person name="Wortman J.R."/>
            <person name="Fraser-Liggett C.M."/>
            <person name="Ravel J."/>
            <person name="Rabinowicz P.D."/>
        </authorList>
    </citation>
    <scope>NUCLEOTIDE SEQUENCE [LARGE SCALE GENOMIC DNA]</scope>
    <source>
        <strain evidence="4">cv. Hale</strain>
    </source>
</reference>
<dbReference type="InterPro" id="IPR026960">
    <property type="entry name" value="RVT-Znf"/>
</dbReference>
<name>B9SQ71_RICCO</name>
<gene>
    <name evidence="3" type="ORF">RCOM_1196060</name>
</gene>
<dbReference type="InParanoid" id="B9SQ71"/>
<proteinExistence type="predicted"/>
<evidence type="ECO:0000313" key="3">
    <source>
        <dbReference type="EMBL" id="EEF34231.1"/>
    </source>
</evidence>